<evidence type="ECO:0000313" key="4">
    <source>
        <dbReference type="EMBL" id="MBC8569165.1"/>
    </source>
</evidence>
<comment type="caution">
    <text evidence="4">The sequence shown here is derived from an EMBL/GenBank/DDBJ whole genome shotgun (WGS) entry which is preliminary data.</text>
</comment>
<dbReference type="GO" id="GO:0005524">
    <property type="term" value="F:ATP binding"/>
    <property type="evidence" value="ECO:0007669"/>
    <property type="project" value="UniProtKB-KW"/>
</dbReference>
<dbReference type="CDD" id="cd00009">
    <property type="entry name" value="AAA"/>
    <property type="match status" value="1"/>
</dbReference>
<dbReference type="InterPro" id="IPR008921">
    <property type="entry name" value="DNA_pol3_clamp-load_cplx_C"/>
</dbReference>
<name>A0A926E7A0_9FIRM</name>
<dbReference type="FunFam" id="1.20.272.10:FF:000001">
    <property type="entry name" value="Putative AAA family ATPase"/>
    <property type="match status" value="1"/>
</dbReference>
<dbReference type="GO" id="GO:0008047">
    <property type="term" value="F:enzyme activator activity"/>
    <property type="evidence" value="ECO:0007669"/>
    <property type="project" value="TreeGrafter"/>
</dbReference>
<dbReference type="GO" id="GO:0006261">
    <property type="term" value="P:DNA-templated DNA replication"/>
    <property type="evidence" value="ECO:0007669"/>
    <property type="project" value="TreeGrafter"/>
</dbReference>
<dbReference type="Gene3D" id="1.10.3710.10">
    <property type="entry name" value="DNA polymerase III clamp loader subunits, C-terminal domain"/>
    <property type="match status" value="1"/>
</dbReference>
<dbReference type="SUPFAM" id="SSF48019">
    <property type="entry name" value="post-AAA+ oligomerization domain-like"/>
    <property type="match status" value="1"/>
</dbReference>
<dbReference type="Pfam" id="PF16193">
    <property type="entry name" value="AAA_assoc_2"/>
    <property type="match status" value="1"/>
</dbReference>
<dbReference type="InterPro" id="IPR032423">
    <property type="entry name" value="AAA_assoc_2"/>
</dbReference>
<dbReference type="InterPro" id="IPR003593">
    <property type="entry name" value="AAA+_ATPase"/>
</dbReference>
<dbReference type="PANTHER" id="PTHR13779">
    <property type="entry name" value="WERNER HELICASE-INTERACTING PROTEIN 1 FAMILY MEMBER"/>
    <property type="match status" value="1"/>
</dbReference>
<dbReference type="EMBL" id="JACRTA010000003">
    <property type="protein sequence ID" value="MBC8569165.1"/>
    <property type="molecule type" value="Genomic_DNA"/>
</dbReference>
<dbReference type="Gene3D" id="3.40.50.300">
    <property type="entry name" value="P-loop containing nucleotide triphosphate hydrolases"/>
    <property type="match status" value="1"/>
</dbReference>
<evidence type="ECO:0000256" key="2">
    <source>
        <dbReference type="ARBA" id="ARBA00022840"/>
    </source>
</evidence>
<keyword evidence="2" id="KW-0067">ATP-binding</keyword>
<dbReference type="GO" id="GO:0009378">
    <property type="term" value="F:four-way junction helicase activity"/>
    <property type="evidence" value="ECO:0007669"/>
    <property type="project" value="InterPro"/>
</dbReference>
<dbReference type="Pfam" id="PF05496">
    <property type="entry name" value="RuvB_N"/>
    <property type="match status" value="1"/>
</dbReference>
<dbReference type="InterPro" id="IPR008824">
    <property type="entry name" value="RuvB-like_N"/>
</dbReference>
<accession>A0A926E7A0</accession>
<sequence length="430" mass="48256">MIPLSTRMRPSKLGEFVGQTHFMFEGSLFYNSIKNRTFDSAIFFGPSGTGKTTLARLIAKEIDSSFVEINASTTGTKELKVILDNASTRFYGLQQETTCLYVDEVHRWNKLQQDSLLKALEDGVIKFIGSTTENPYFSVNNAVISRVRNIYEFRRLETNEILSILERTLKDKEKGFGGLDIKYDDDALRILADMSNGDCRVALDTLGFIVDNLSEGKVIDRKIVGEAMQKQTTFYDKEEDKYNLLSALQKSVRGSDPHAAVHYLARLLEGGADIVMIGRRLMVMASEDIGMAYPNAVTIVTSCVQAAQMVGLPEARINLAQAVVLMASCPKSNASNEALNKALSDLHSRKIDDVPDHLKDSHYKGANSLGRGLDYKYPHSYGGYVTQQYLPNNLYEERVKYYFPTENGSEGSFKRYLEELENIDEKNNKS</sequence>
<dbReference type="AlphaFoldDB" id="A0A926E7A0"/>
<gene>
    <name evidence="4" type="ORF">H8692_10385</name>
</gene>
<dbReference type="Proteomes" id="UP000610862">
    <property type="component" value="Unassembled WGS sequence"/>
</dbReference>
<dbReference type="InterPro" id="IPR021886">
    <property type="entry name" value="MgsA_C"/>
</dbReference>
<dbReference type="GO" id="GO:0006310">
    <property type="term" value="P:DNA recombination"/>
    <property type="evidence" value="ECO:0007669"/>
    <property type="project" value="InterPro"/>
</dbReference>
<dbReference type="InterPro" id="IPR051314">
    <property type="entry name" value="AAA_ATPase_RarA/MGS1/WRNIP1"/>
</dbReference>
<feature type="domain" description="AAA+ ATPase" evidence="3">
    <location>
        <begin position="37"/>
        <end position="157"/>
    </location>
</feature>
<dbReference type="PANTHER" id="PTHR13779:SF7">
    <property type="entry name" value="ATPASE WRNIP1"/>
    <property type="match status" value="1"/>
</dbReference>
<keyword evidence="1" id="KW-0547">Nucleotide-binding</keyword>
<dbReference type="SUPFAM" id="SSF52540">
    <property type="entry name" value="P-loop containing nucleoside triphosphate hydrolases"/>
    <property type="match status" value="1"/>
</dbReference>
<dbReference type="GO" id="GO:0017116">
    <property type="term" value="F:single-stranded DNA helicase activity"/>
    <property type="evidence" value="ECO:0007669"/>
    <property type="project" value="TreeGrafter"/>
</dbReference>
<evidence type="ECO:0000259" key="3">
    <source>
        <dbReference type="SMART" id="SM00382"/>
    </source>
</evidence>
<evidence type="ECO:0000313" key="5">
    <source>
        <dbReference type="Proteomes" id="UP000610862"/>
    </source>
</evidence>
<dbReference type="InterPro" id="IPR027417">
    <property type="entry name" value="P-loop_NTPase"/>
</dbReference>
<protein>
    <submittedName>
        <fullName evidence="4">Replication-associated recombination protein A</fullName>
    </submittedName>
</protein>
<dbReference type="Gene3D" id="1.10.8.60">
    <property type="match status" value="1"/>
</dbReference>
<proteinExistence type="predicted"/>
<dbReference type="CDD" id="cd18139">
    <property type="entry name" value="HLD_clamp_RarA"/>
    <property type="match status" value="1"/>
</dbReference>
<dbReference type="RefSeq" id="WP_177270088.1">
    <property type="nucleotide sequence ID" value="NZ_JACRTA010000003.1"/>
</dbReference>
<dbReference type="Pfam" id="PF12002">
    <property type="entry name" value="MgsA_C"/>
    <property type="match status" value="1"/>
</dbReference>
<keyword evidence="5" id="KW-1185">Reference proteome</keyword>
<reference evidence="4" key="1">
    <citation type="submission" date="2020-08" db="EMBL/GenBank/DDBJ databases">
        <title>Genome public.</title>
        <authorList>
            <person name="Liu C."/>
            <person name="Sun Q."/>
        </authorList>
    </citation>
    <scope>NUCLEOTIDE SEQUENCE</scope>
    <source>
        <strain evidence="4">NSJ-24</strain>
    </source>
</reference>
<dbReference type="GO" id="GO:0000731">
    <property type="term" value="P:DNA synthesis involved in DNA repair"/>
    <property type="evidence" value="ECO:0007669"/>
    <property type="project" value="TreeGrafter"/>
</dbReference>
<dbReference type="GO" id="GO:0003677">
    <property type="term" value="F:DNA binding"/>
    <property type="evidence" value="ECO:0007669"/>
    <property type="project" value="InterPro"/>
</dbReference>
<evidence type="ECO:0000256" key="1">
    <source>
        <dbReference type="ARBA" id="ARBA00022741"/>
    </source>
</evidence>
<dbReference type="Gene3D" id="1.20.272.10">
    <property type="match status" value="1"/>
</dbReference>
<dbReference type="SMART" id="SM00382">
    <property type="entry name" value="AAA"/>
    <property type="match status" value="1"/>
</dbReference>
<organism evidence="4 5">
    <name type="scientific">Lentihominibacter hominis</name>
    <dbReference type="NCBI Taxonomy" id="2763645"/>
    <lineage>
        <taxon>Bacteria</taxon>
        <taxon>Bacillati</taxon>
        <taxon>Bacillota</taxon>
        <taxon>Clostridia</taxon>
        <taxon>Peptostreptococcales</taxon>
        <taxon>Anaerovoracaceae</taxon>
        <taxon>Lentihominibacter</taxon>
    </lineage>
</organism>